<keyword evidence="1" id="KW-0472">Membrane</keyword>
<proteinExistence type="predicted"/>
<evidence type="ECO:0000256" key="1">
    <source>
        <dbReference type="SAM" id="Phobius"/>
    </source>
</evidence>
<keyword evidence="1" id="KW-0812">Transmembrane</keyword>
<organism evidence="2">
    <name type="scientific">Siphoviridae sp. ctxc31</name>
    <dbReference type="NCBI Taxonomy" id="2826520"/>
    <lineage>
        <taxon>Viruses</taxon>
        <taxon>Duplodnaviria</taxon>
        <taxon>Heunggongvirae</taxon>
        <taxon>Uroviricota</taxon>
        <taxon>Caudoviricetes</taxon>
    </lineage>
</organism>
<keyword evidence="1" id="KW-1133">Transmembrane helix</keyword>
<feature type="transmembrane region" description="Helical" evidence="1">
    <location>
        <begin position="7"/>
        <end position="28"/>
    </location>
</feature>
<evidence type="ECO:0000313" key="2">
    <source>
        <dbReference type="EMBL" id="DAD83570.1"/>
    </source>
</evidence>
<protein>
    <submittedName>
        <fullName evidence="2">Uncharacterized protein</fullName>
    </submittedName>
</protein>
<reference evidence="2" key="1">
    <citation type="journal article" date="2021" name="Proc. Natl. Acad. Sci. U.S.A.">
        <title>A Catalog of Tens of Thousands of Viruses from Human Metagenomes Reveals Hidden Associations with Chronic Diseases.</title>
        <authorList>
            <person name="Tisza M.J."/>
            <person name="Buck C.B."/>
        </authorList>
    </citation>
    <scope>NUCLEOTIDE SEQUENCE</scope>
    <source>
        <strain evidence="2">Ctxc31</strain>
    </source>
</reference>
<name>A0A8S5MN42_9CAUD</name>
<sequence>MKKIDKYFLWAIILVVIELIVLCIYRHFIK</sequence>
<dbReference type="EMBL" id="BK014938">
    <property type="protein sequence ID" value="DAD83570.1"/>
    <property type="molecule type" value="Genomic_DNA"/>
</dbReference>
<accession>A0A8S5MN42</accession>